<dbReference type="AlphaFoldDB" id="A0A8K1CKI8"/>
<proteinExistence type="predicted"/>
<feature type="compositionally biased region" description="Basic and acidic residues" evidence="1">
    <location>
        <begin position="277"/>
        <end position="286"/>
    </location>
</feature>
<comment type="caution">
    <text evidence="2">The sequence shown here is derived from an EMBL/GenBank/DDBJ whole genome shotgun (WGS) entry which is preliminary data.</text>
</comment>
<evidence type="ECO:0000256" key="1">
    <source>
        <dbReference type="SAM" id="MobiDB-lite"/>
    </source>
</evidence>
<dbReference type="Gene3D" id="6.10.140.1430">
    <property type="match status" value="1"/>
</dbReference>
<dbReference type="EMBL" id="SPLM01000040">
    <property type="protein sequence ID" value="TMW64421.1"/>
    <property type="molecule type" value="Genomic_DNA"/>
</dbReference>
<dbReference type="PANTHER" id="PTHR47372:SF11">
    <property type="entry name" value="RE19971P"/>
    <property type="match status" value="1"/>
</dbReference>
<feature type="compositionally biased region" description="Polar residues" evidence="1">
    <location>
        <begin position="291"/>
        <end position="308"/>
    </location>
</feature>
<feature type="region of interest" description="Disordered" evidence="1">
    <location>
        <begin position="1"/>
        <end position="20"/>
    </location>
</feature>
<sequence>MTDVQQQVNRLNTQISSGADETKSYLDQLKKKVSEYDQEYKLSETASSYLDAGMQTAQSSVDELKKIGLQLQDKSKDASDETVRSAQRALGKTKESLEGLQGKAREYDTKFRAKGSSLTSTVEDVVNATRQKTMDAIEMANEQAMRVLGMIQNMAGEAADNAKYGAQVVAGSAANAADTVDEKLGVTPKANTVIDTVKETVVNLDKRIGVSETAAKIDATVTGGLGAKVVNKTGEIVSNSIEYVTESLQKAKIVASDSSTAQTVDNKVSHAADKAVDAKDQVKDKAGQAQNKAQDVGTSAKQTGNSLTEDAKQKAGYAADKIAEKGTQAKEGAQNMMGKAHEKGVHGMEYAKDNASYAAGTAQQKGSQFAHDAKQTGHHAMGTAQQKGHEANVMGHQQAHQARVGTQQMTGQTPNQNKTTMETLRDGAQNVGTATKETLFGTSSGHSSTDPRYNQYQNYPHA</sequence>
<dbReference type="OrthoDB" id="158144at2759"/>
<feature type="region of interest" description="Disordered" evidence="1">
    <location>
        <begin position="277"/>
        <end position="312"/>
    </location>
</feature>
<accession>A0A8K1CKI8</accession>
<reference evidence="2" key="1">
    <citation type="submission" date="2019-03" db="EMBL/GenBank/DDBJ databases">
        <title>Long read genome sequence of the mycoparasitic Pythium oligandrum ATCC 38472 isolated from sugarbeet rhizosphere.</title>
        <authorList>
            <person name="Gaulin E."/>
        </authorList>
    </citation>
    <scope>NUCLEOTIDE SEQUENCE</scope>
    <source>
        <strain evidence="2">ATCC 38472_TT</strain>
    </source>
</reference>
<feature type="region of interest" description="Disordered" evidence="1">
    <location>
        <begin position="433"/>
        <end position="462"/>
    </location>
</feature>
<organism evidence="2 3">
    <name type="scientific">Pythium oligandrum</name>
    <name type="common">Mycoparasitic fungus</name>
    <dbReference type="NCBI Taxonomy" id="41045"/>
    <lineage>
        <taxon>Eukaryota</taxon>
        <taxon>Sar</taxon>
        <taxon>Stramenopiles</taxon>
        <taxon>Oomycota</taxon>
        <taxon>Peronosporomycetes</taxon>
        <taxon>Pythiales</taxon>
        <taxon>Pythiaceae</taxon>
        <taxon>Pythium</taxon>
    </lineage>
</organism>
<keyword evidence="3" id="KW-1185">Reference proteome</keyword>
<dbReference type="Proteomes" id="UP000794436">
    <property type="component" value="Unassembled WGS sequence"/>
</dbReference>
<dbReference type="PANTHER" id="PTHR47372">
    <property type="entry name" value="DAUER UP-REGULATED-RELATED"/>
    <property type="match status" value="1"/>
</dbReference>
<protein>
    <submittedName>
        <fullName evidence="2">Uncharacterized protein</fullName>
    </submittedName>
</protein>
<evidence type="ECO:0000313" key="2">
    <source>
        <dbReference type="EMBL" id="TMW64421.1"/>
    </source>
</evidence>
<evidence type="ECO:0000313" key="3">
    <source>
        <dbReference type="Proteomes" id="UP000794436"/>
    </source>
</evidence>
<gene>
    <name evidence="2" type="ORF">Poli38472_013043</name>
</gene>
<name>A0A8K1CKI8_PYTOL</name>
<feature type="compositionally biased region" description="Polar residues" evidence="1">
    <location>
        <begin position="1"/>
        <end position="19"/>
    </location>
</feature>